<evidence type="ECO:0000313" key="12">
    <source>
        <dbReference type="EMBL" id="MCB5410928.1"/>
    </source>
</evidence>
<dbReference type="EMBL" id="JACDXX010000011">
    <property type="protein sequence ID" value="MCB5410928.1"/>
    <property type="molecule type" value="Genomic_DNA"/>
</dbReference>
<keyword evidence="5 11" id="KW-0547">Nucleotide-binding</keyword>
<keyword evidence="1 11" id="KW-0813">Transport</keyword>
<dbReference type="NCBIfam" id="NF001454">
    <property type="entry name" value="PRK00315.1"/>
    <property type="match status" value="1"/>
</dbReference>
<keyword evidence="7 11" id="KW-0630">Potassium</keyword>
<evidence type="ECO:0000313" key="13">
    <source>
        <dbReference type="Proteomes" id="UP001198571"/>
    </source>
</evidence>
<keyword evidence="4 11" id="KW-0812">Transmembrane</keyword>
<dbReference type="InterPro" id="IPR003820">
    <property type="entry name" value="KdpC"/>
</dbReference>
<evidence type="ECO:0000256" key="1">
    <source>
        <dbReference type="ARBA" id="ARBA00022448"/>
    </source>
</evidence>
<keyword evidence="6 11" id="KW-0067">ATP-binding</keyword>
<dbReference type="NCBIfam" id="TIGR00681">
    <property type="entry name" value="kdpC"/>
    <property type="match status" value="1"/>
</dbReference>
<dbReference type="PANTHER" id="PTHR30042">
    <property type="entry name" value="POTASSIUM-TRANSPORTING ATPASE C CHAIN"/>
    <property type="match status" value="1"/>
</dbReference>
<evidence type="ECO:0000256" key="4">
    <source>
        <dbReference type="ARBA" id="ARBA00022692"/>
    </source>
</evidence>
<keyword evidence="9 11" id="KW-0406">Ion transport</keyword>
<dbReference type="PANTHER" id="PTHR30042:SF2">
    <property type="entry name" value="POTASSIUM-TRANSPORTING ATPASE KDPC SUBUNIT"/>
    <property type="match status" value="1"/>
</dbReference>
<comment type="caution">
    <text evidence="12">The sequence shown here is derived from an EMBL/GenBank/DDBJ whole genome shotgun (WGS) entry which is preliminary data.</text>
</comment>
<evidence type="ECO:0000256" key="11">
    <source>
        <dbReference type="HAMAP-Rule" id="MF_00276"/>
    </source>
</evidence>
<organism evidence="12 13">
    <name type="scientific">Pseudogemmobacter faecipullorum</name>
    <dbReference type="NCBI Taxonomy" id="2755041"/>
    <lineage>
        <taxon>Bacteria</taxon>
        <taxon>Pseudomonadati</taxon>
        <taxon>Pseudomonadota</taxon>
        <taxon>Alphaproteobacteria</taxon>
        <taxon>Rhodobacterales</taxon>
        <taxon>Paracoccaceae</taxon>
        <taxon>Pseudogemmobacter</taxon>
    </lineage>
</organism>
<comment type="subcellular location">
    <subcellularLocation>
        <location evidence="11">Cell membrane</location>
        <topology evidence="11">Single-pass membrane protein</topology>
    </subcellularLocation>
</comment>
<keyword evidence="3 11" id="KW-0633">Potassium transport</keyword>
<keyword evidence="10 11" id="KW-0472">Membrane</keyword>
<keyword evidence="13" id="KW-1185">Reference proteome</keyword>
<evidence type="ECO:0000256" key="2">
    <source>
        <dbReference type="ARBA" id="ARBA00022475"/>
    </source>
</evidence>
<evidence type="ECO:0000256" key="7">
    <source>
        <dbReference type="ARBA" id="ARBA00022958"/>
    </source>
</evidence>
<reference evidence="12 13" key="1">
    <citation type="submission" date="2020-07" db="EMBL/GenBank/DDBJ databases">
        <title>Pseudogemmobacter sp. nov., isolated from poultry manure in Taiwan.</title>
        <authorList>
            <person name="Lin S.-Y."/>
            <person name="Tang Y.-S."/>
            <person name="Young C.-C."/>
        </authorList>
    </citation>
    <scope>NUCLEOTIDE SEQUENCE [LARGE SCALE GENOMIC DNA]</scope>
    <source>
        <strain evidence="12 13">CC-YST710</strain>
    </source>
</reference>
<evidence type="ECO:0000256" key="10">
    <source>
        <dbReference type="ARBA" id="ARBA00023136"/>
    </source>
</evidence>
<evidence type="ECO:0000256" key="3">
    <source>
        <dbReference type="ARBA" id="ARBA00022538"/>
    </source>
</evidence>
<dbReference type="Proteomes" id="UP001198571">
    <property type="component" value="Unassembled WGS sequence"/>
</dbReference>
<gene>
    <name evidence="11 12" type="primary">kdpC</name>
    <name evidence="12" type="ORF">H0485_13070</name>
</gene>
<evidence type="ECO:0000256" key="5">
    <source>
        <dbReference type="ARBA" id="ARBA00022741"/>
    </source>
</evidence>
<proteinExistence type="inferred from homology"/>
<sequence length="189" mass="19461">MLRQIRPALVMILGMTAITGLAYPLAITGLAQAVFPHQANGSLIEKDGAVIGSELIGQVFTGPGYFHGRPSAAGAGYDASASAASNLGPTSAALVGRVRAEAIRLSAENGGQPVPIDLVTTSASGLDPHISPEAAAFQVERVAAARGIEASRLRQLLRDHTRPRLLGVLGEPVVNVLQLNLALDAAMQS</sequence>
<evidence type="ECO:0000256" key="9">
    <source>
        <dbReference type="ARBA" id="ARBA00023065"/>
    </source>
</evidence>
<name>A0ABS8CNG0_9RHOB</name>
<evidence type="ECO:0000256" key="8">
    <source>
        <dbReference type="ARBA" id="ARBA00022989"/>
    </source>
</evidence>
<comment type="similarity">
    <text evidence="11">Belongs to the KdpC family.</text>
</comment>
<dbReference type="PIRSF" id="PIRSF001296">
    <property type="entry name" value="K_ATPase_KdpC"/>
    <property type="match status" value="1"/>
</dbReference>
<accession>A0ABS8CNG0</accession>
<dbReference type="RefSeq" id="WP_226936313.1">
    <property type="nucleotide sequence ID" value="NZ_JACDXX010000011.1"/>
</dbReference>
<comment type="function">
    <text evidence="11">Part of the high-affinity ATP-driven potassium transport (or Kdp) system, which catalyzes the hydrolysis of ATP coupled with the electrogenic transport of potassium into the cytoplasm. This subunit acts as a catalytic chaperone that increases the ATP-binding affinity of the ATP-hydrolyzing subunit KdpB by the formation of a transient KdpB/KdpC/ATP ternary complex.</text>
</comment>
<keyword evidence="8 11" id="KW-1133">Transmembrane helix</keyword>
<dbReference type="Pfam" id="PF02669">
    <property type="entry name" value="KdpC"/>
    <property type="match status" value="1"/>
</dbReference>
<dbReference type="HAMAP" id="MF_00276">
    <property type="entry name" value="KdpC"/>
    <property type="match status" value="1"/>
</dbReference>
<protein>
    <recommendedName>
        <fullName evidence="11">Potassium-transporting ATPase KdpC subunit</fullName>
    </recommendedName>
    <alternativeName>
        <fullName evidence="11">ATP phosphohydrolase [potassium-transporting] C chain</fullName>
    </alternativeName>
    <alternativeName>
        <fullName evidence="11">Potassium-binding and translocating subunit C</fullName>
    </alternativeName>
    <alternativeName>
        <fullName evidence="11">Potassium-translocating ATPase C chain</fullName>
    </alternativeName>
</protein>
<keyword evidence="2 11" id="KW-1003">Cell membrane</keyword>
<comment type="subunit">
    <text evidence="11">The system is composed of three essential subunits: KdpA, KdpB and KdpC.</text>
</comment>
<evidence type="ECO:0000256" key="6">
    <source>
        <dbReference type="ARBA" id="ARBA00022840"/>
    </source>
</evidence>